<dbReference type="EMBL" id="HBGQ01062489">
    <property type="protein sequence ID" value="CAD9468367.1"/>
    <property type="molecule type" value="Transcribed_RNA"/>
</dbReference>
<accession>A0A7S2DZ56</accession>
<organism evidence="1">
    <name type="scientific">Alexandrium andersonii</name>
    <dbReference type="NCBI Taxonomy" id="327968"/>
    <lineage>
        <taxon>Eukaryota</taxon>
        <taxon>Sar</taxon>
        <taxon>Alveolata</taxon>
        <taxon>Dinophyceae</taxon>
        <taxon>Gonyaulacales</taxon>
        <taxon>Pyrocystaceae</taxon>
        <taxon>Alexandrium</taxon>
    </lineage>
</organism>
<proteinExistence type="predicted"/>
<gene>
    <name evidence="1" type="ORF">AAND1436_LOCUS30207</name>
</gene>
<sequence length="199" mass="22425">MQRNETILKLGFECDDAHWRNLIDRALLRNNDYWRRRQSSPLIEELGPVEERSLGNIILTMPPDGCPTETFHDDNLHHGVLRSCMLQNRKLPTTSQLQSCAKNSGKPLPYNKAAPLIRECRIALLRTSVGKEVVIADAFGTELSGILRTWSENNDKWSLDILTDCNQRISFRSNSEPSFSVSKAYADWLRGGNAQVGGG</sequence>
<protein>
    <submittedName>
        <fullName evidence="1">Uncharacterized protein</fullName>
    </submittedName>
</protein>
<dbReference type="AlphaFoldDB" id="A0A7S2DZ56"/>
<reference evidence="1" key="1">
    <citation type="submission" date="2021-01" db="EMBL/GenBank/DDBJ databases">
        <authorList>
            <person name="Corre E."/>
            <person name="Pelletier E."/>
            <person name="Niang G."/>
            <person name="Scheremetjew M."/>
            <person name="Finn R."/>
            <person name="Kale V."/>
            <person name="Holt S."/>
            <person name="Cochrane G."/>
            <person name="Meng A."/>
            <person name="Brown T."/>
            <person name="Cohen L."/>
        </authorList>
    </citation>
    <scope>NUCLEOTIDE SEQUENCE</scope>
    <source>
        <strain evidence="1">CCMP2222</strain>
    </source>
</reference>
<evidence type="ECO:0000313" key="1">
    <source>
        <dbReference type="EMBL" id="CAD9468367.1"/>
    </source>
</evidence>
<name>A0A7S2DZ56_9DINO</name>